<name>Q0A930_ALKEH</name>
<dbReference type="HOGENOM" id="CLU_031040_10_0_6"/>
<accession>Q0A930</accession>
<dbReference type="PANTHER" id="PTHR43774:SF1">
    <property type="entry name" value="PEPTIDE METHIONINE SULFOXIDE REDUCTASE MSRA 2"/>
    <property type="match status" value="1"/>
</dbReference>
<feature type="active site" evidence="4">
    <location>
        <position position="17"/>
    </location>
</feature>
<dbReference type="RefSeq" id="WP_011629052.1">
    <property type="nucleotide sequence ID" value="NC_008340.1"/>
</dbReference>
<dbReference type="EMBL" id="CP000453">
    <property type="protein sequence ID" value="ABI56657.1"/>
    <property type="molecule type" value="Genomic_DNA"/>
</dbReference>
<dbReference type="eggNOG" id="COG0225">
    <property type="taxonomic scope" value="Bacteria"/>
</dbReference>
<gene>
    <name evidence="4" type="primary">msrA</name>
    <name evidence="6" type="ordered locus">Mlg_1308</name>
</gene>
<feature type="domain" description="Peptide methionine sulphoxide reductase MsrA" evidence="5">
    <location>
        <begin position="11"/>
        <end position="161"/>
    </location>
</feature>
<comment type="catalytic activity">
    <reaction evidence="2 4">
        <text>L-methionyl-[protein] + [thioredoxin]-disulfide + H2O = L-methionyl-(S)-S-oxide-[protein] + [thioredoxin]-dithiol</text>
        <dbReference type="Rhea" id="RHEA:14217"/>
        <dbReference type="Rhea" id="RHEA-COMP:10698"/>
        <dbReference type="Rhea" id="RHEA-COMP:10700"/>
        <dbReference type="Rhea" id="RHEA-COMP:12313"/>
        <dbReference type="Rhea" id="RHEA-COMP:12315"/>
        <dbReference type="ChEBI" id="CHEBI:15377"/>
        <dbReference type="ChEBI" id="CHEBI:16044"/>
        <dbReference type="ChEBI" id="CHEBI:29950"/>
        <dbReference type="ChEBI" id="CHEBI:44120"/>
        <dbReference type="ChEBI" id="CHEBI:50058"/>
        <dbReference type="EC" id="1.8.4.11"/>
    </reaction>
</comment>
<evidence type="ECO:0000259" key="5">
    <source>
        <dbReference type="Pfam" id="PF01625"/>
    </source>
</evidence>
<sequence length="184" mass="20364">MTGEGATTERATLGGGCFWCLEAVFQRLRGVRSVVSGYAGGRRAHPSYAQVCSGATGHAEVVQIEYDPGTISYRELLQVFFTIHDPTTPNRQGADVGSQYRSVIFYHDDQQAAVAREVMSREAGRRADPIVTELTPLPAFYPAEADHQDYYRRHGGQPYCQMVIAPKLEKAARHFGRLTGDDRP</sequence>
<proteinExistence type="inferred from homology"/>
<dbReference type="InterPro" id="IPR002569">
    <property type="entry name" value="Met_Sox_Rdtase_MsrA_dom"/>
</dbReference>
<comment type="function">
    <text evidence="4">Has an important function as a repair enzyme for proteins that have been inactivated by oxidation. Catalyzes the reversible oxidation-reduction of methionine sulfoxide in proteins to methionine.</text>
</comment>
<dbReference type="Proteomes" id="UP000001962">
    <property type="component" value="Chromosome"/>
</dbReference>
<dbReference type="OrthoDB" id="4174719at2"/>
<evidence type="ECO:0000313" key="7">
    <source>
        <dbReference type="Proteomes" id="UP000001962"/>
    </source>
</evidence>
<evidence type="ECO:0000256" key="2">
    <source>
        <dbReference type="ARBA" id="ARBA00047806"/>
    </source>
</evidence>
<comment type="similarity">
    <text evidence="4">Belongs to the MsrA Met sulfoxide reductase family.</text>
</comment>
<evidence type="ECO:0000256" key="3">
    <source>
        <dbReference type="ARBA" id="ARBA00048782"/>
    </source>
</evidence>
<dbReference type="GO" id="GO:0033744">
    <property type="term" value="F:L-methionine:thioredoxin-disulfide S-oxidoreductase activity"/>
    <property type="evidence" value="ECO:0007669"/>
    <property type="project" value="RHEA"/>
</dbReference>
<protein>
    <recommendedName>
        <fullName evidence="4">Peptide methionine sulfoxide reductase MsrA</fullName>
        <shortName evidence="4">Protein-methionine-S-oxide reductase</shortName>
        <ecNumber evidence="4">1.8.4.11</ecNumber>
    </recommendedName>
    <alternativeName>
        <fullName evidence="4">Peptide-methionine (S)-S-oxide reductase</fullName>
        <shortName evidence="4">Peptide Met(O) reductase</shortName>
    </alternativeName>
</protein>
<dbReference type="Gene3D" id="3.30.1060.10">
    <property type="entry name" value="Peptide methionine sulphoxide reductase MsrA"/>
    <property type="match status" value="1"/>
</dbReference>
<keyword evidence="7" id="KW-1185">Reference proteome</keyword>
<dbReference type="AlphaFoldDB" id="Q0A930"/>
<dbReference type="GO" id="GO:0008113">
    <property type="term" value="F:peptide-methionine (S)-S-oxide reductase activity"/>
    <property type="evidence" value="ECO:0007669"/>
    <property type="project" value="UniProtKB-UniRule"/>
</dbReference>
<dbReference type="PANTHER" id="PTHR43774">
    <property type="entry name" value="PEPTIDE METHIONINE SULFOXIDE REDUCTASE"/>
    <property type="match status" value="1"/>
</dbReference>
<dbReference type="Pfam" id="PF01625">
    <property type="entry name" value="PMSR"/>
    <property type="match status" value="1"/>
</dbReference>
<dbReference type="HAMAP" id="MF_01401">
    <property type="entry name" value="MsrA"/>
    <property type="match status" value="1"/>
</dbReference>
<dbReference type="KEGG" id="aeh:Mlg_1308"/>
<dbReference type="SUPFAM" id="SSF55068">
    <property type="entry name" value="Peptide methionine sulfoxide reductase"/>
    <property type="match status" value="1"/>
</dbReference>
<keyword evidence="1 4" id="KW-0560">Oxidoreductase</keyword>
<reference evidence="7" key="1">
    <citation type="submission" date="2006-08" db="EMBL/GenBank/DDBJ databases">
        <title>Complete sequence of Alkalilimnicola ehrilichei MLHE-1.</title>
        <authorList>
            <person name="Copeland A."/>
            <person name="Lucas S."/>
            <person name="Lapidus A."/>
            <person name="Barry K."/>
            <person name="Detter J.C."/>
            <person name="Glavina del Rio T."/>
            <person name="Hammon N."/>
            <person name="Israni S."/>
            <person name="Dalin E."/>
            <person name="Tice H."/>
            <person name="Pitluck S."/>
            <person name="Sims D."/>
            <person name="Brettin T."/>
            <person name="Bruce D."/>
            <person name="Han C."/>
            <person name="Tapia R."/>
            <person name="Gilna P."/>
            <person name="Schmutz J."/>
            <person name="Larimer F."/>
            <person name="Land M."/>
            <person name="Hauser L."/>
            <person name="Kyrpides N."/>
            <person name="Mikhailova N."/>
            <person name="Oremland R.S."/>
            <person name="Hoeft S.E."/>
            <person name="Switzer-Blum J."/>
            <person name="Kulp T."/>
            <person name="King G."/>
            <person name="Tabita R."/>
            <person name="Witte B."/>
            <person name="Santini J.M."/>
            <person name="Basu P."/>
            <person name="Hollibaugh J.T."/>
            <person name="Xie G."/>
            <person name="Stolz J.F."/>
            <person name="Richardson P."/>
        </authorList>
    </citation>
    <scope>NUCLEOTIDE SEQUENCE [LARGE SCALE GENOMIC DNA]</scope>
    <source>
        <strain evidence="7">ATCC BAA-1101 / DSM 17681 / MLHE-1</strain>
    </source>
</reference>
<organism evidence="6 7">
    <name type="scientific">Alkalilimnicola ehrlichii (strain ATCC BAA-1101 / DSM 17681 / MLHE-1)</name>
    <dbReference type="NCBI Taxonomy" id="187272"/>
    <lineage>
        <taxon>Bacteria</taxon>
        <taxon>Pseudomonadati</taxon>
        <taxon>Pseudomonadota</taxon>
        <taxon>Gammaproteobacteria</taxon>
        <taxon>Chromatiales</taxon>
        <taxon>Ectothiorhodospiraceae</taxon>
        <taxon>Alkalilimnicola</taxon>
    </lineage>
</organism>
<dbReference type="NCBIfam" id="TIGR00401">
    <property type="entry name" value="msrA"/>
    <property type="match status" value="1"/>
</dbReference>
<dbReference type="InterPro" id="IPR036509">
    <property type="entry name" value="Met_Sox_Rdtase_MsrA_sf"/>
</dbReference>
<evidence type="ECO:0000313" key="6">
    <source>
        <dbReference type="EMBL" id="ABI56657.1"/>
    </source>
</evidence>
<evidence type="ECO:0000256" key="1">
    <source>
        <dbReference type="ARBA" id="ARBA00023002"/>
    </source>
</evidence>
<comment type="catalytic activity">
    <reaction evidence="3 4">
        <text>[thioredoxin]-disulfide + L-methionine + H2O = L-methionine (S)-S-oxide + [thioredoxin]-dithiol</text>
        <dbReference type="Rhea" id="RHEA:19993"/>
        <dbReference type="Rhea" id="RHEA-COMP:10698"/>
        <dbReference type="Rhea" id="RHEA-COMP:10700"/>
        <dbReference type="ChEBI" id="CHEBI:15377"/>
        <dbReference type="ChEBI" id="CHEBI:29950"/>
        <dbReference type="ChEBI" id="CHEBI:50058"/>
        <dbReference type="ChEBI" id="CHEBI:57844"/>
        <dbReference type="ChEBI" id="CHEBI:58772"/>
        <dbReference type="EC" id="1.8.4.11"/>
    </reaction>
</comment>
<dbReference type="EC" id="1.8.4.11" evidence="4"/>
<evidence type="ECO:0000256" key="4">
    <source>
        <dbReference type="HAMAP-Rule" id="MF_01401"/>
    </source>
</evidence>